<dbReference type="STRING" id="1631249.BQ8794_50603"/>
<reference evidence="2" key="1">
    <citation type="submission" date="2017-01" db="EMBL/GenBank/DDBJ databases">
        <authorList>
            <person name="Brunel B."/>
        </authorList>
    </citation>
    <scope>NUCLEOTIDE SEQUENCE [LARGE SCALE GENOMIC DNA]</scope>
</reference>
<protein>
    <submittedName>
        <fullName evidence="1">Uncharacterized protein</fullName>
    </submittedName>
</protein>
<proteinExistence type="predicted"/>
<sequence length="46" mass="5184">MDQHRCVAAGTLDALHTINEARSMPKPNYAERPAFVELCGFEHARE</sequence>
<organism evidence="1 2">
    <name type="scientific">Mesorhizobium prunaredense</name>
    <dbReference type="NCBI Taxonomy" id="1631249"/>
    <lineage>
        <taxon>Bacteria</taxon>
        <taxon>Pseudomonadati</taxon>
        <taxon>Pseudomonadota</taxon>
        <taxon>Alphaproteobacteria</taxon>
        <taxon>Hyphomicrobiales</taxon>
        <taxon>Phyllobacteriaceae</taxon>
        <taxon>Mesorhizobium</taxon>
    </lineage>
</organism>
<dbReference type="AlphaFoldDB" id="A0A1R3VI22"/>
<evidence type="ECO:0000313" key="1">
    <source>
        <dbReference type="EMBL" id="SIT58501.1"/>
    </source>
</evidence>
<gene>
    <name evidence="1" type="ORF">BQ8794_50603</name>
</gene>
<accession>A0A1R3VI22</accession>
<dbReference type="Proteomes" id="UP000188388">
    <property type="component" value="Unassembled WGS sequence"/>
</dbReference>
<evidence type="ECO:0000313" key="2">
    <source>
        <dbReference type="Proteomes" id="UP000188388"/>
    </source>
</evidence>
<name>A0A1R3VI22_9HYPH</name>
<keyword evidence="2" id="KW-1185">Reference proteome</keyword>
<dbReference type="EMBL" id="FTPD01000045">
    <property type="protein sequence ID" value="SIT58501.1"/>
    <property type="molecule type" value="Genomic_DNA"/>
</dbReference>